<name>A0AAW2XVC7_9LAMI</name>
<dbReference type="EMBL" id="JACGWN010000002">
    <property type="protein sequence ID" value="KAL0457929.1"/>
    <property type="molecule type" value="Genomic_DNA"/>
</dbReference>
<reference evidence="2" key="2">
    <citation type="journal article" date="2024" name="Plant">
        <title>Genomic evolution and insights into agronomic trait innovations of Sesamum species.</title>
        <authorList>
            <person name="Miao H."/>
            <person name="Wang L."/>
            <person name="Qu L."/>
            <person name="Liu H."/>
            <person name="Sun Y."/>
            <person name="Le M."/>
            <person name="Wang Q."/>
            <person name="Wei S."/>
            <person name="Zheng Y."/>
            <person name="Lin W."/>
            <person name="Duan Y."/>
            <person name="Cao H."/>
            <person name="Xiong S."/>
            <person name="Wang X."/>
            <person name="Wei L."/>
            <person name="Li C."/>
            <person name="Ma Q."/>
            <person name="Ju M."/>
            <person name="Zhao R."/>
            <person name="Li G."/>
            <person name="Mu C."/>
            <person name="Tian Q."/>
            <person name="Mei H."/>
            <person name="Zhang T."/>
            <person name="Gao T."/>
            <person name="Zhang H."/>
        </authorList>
    </citation>
    <scope>NUCLEOTIDE SEQUENCE</scope>
    <source>
        <strain evidence="2">KEN1</strain>
    </source>
</reference>
<dbReference type="PROSITE" id="PS50878">
    <property type="entry name" value="RT_POL"/>
    <property type="match status" value="1"/>
</dbReference>
<dbReference type="CDD" id="cd01650">
    <property type="entry name" value="RT_nLTR_like"/>
    <property type="match status" value="1"/>
</dbReference>
<proteinExistence type="predicted"/>
<dbReference type="SUPFAM" id="SSF56672">
    <property type="entry name" value="DNA/RNA polymerases"/>
    <property type="match status" value="1"/>
</dbReference>
<dbReference type="InterPro" id="IPR000477">
    <property type="entry name" value="RT_dom"/>
</dbReference>
<dbReference type="PANTHER" id="PTHR46890">
    <property type="entry name" value="NON-LTR RETROLELEMENT REVERSE TRANSCRIPTASE-LIKE PROTEIN-RELATED"/>
    <property type="match status" value="1"/>
</dbReference>
<evidence type="ECO:0000313" key="2">
    <source>
        <dbReference type="EMBL" id="KAL0457929.1"/>
    </source>
</evidence>
<gene>
    <name evidence="2" type="ORF">Slati_0420100</name>
</gene>
<feature type="domain" description="Reverse transcriptase" evidence="1">
    <location>
        <begin position="91"/>
        <end position="370"/>
    </location>
</feature>
<organism evidence="2">
    <name type="scientific">Sesamum latifolium</name>
    <dbReference type="NCBI Taxonomy" id="2727402"/>
    <lineage>
        <taxon>Eukaryota</taxon>
        <taxon>Viridiplantae</taxon>
        <taxon>Streptophyta</taxon>
        <taxon>Embryophyta</taxon>
        <taxon>Tracheophyta</taxon>
        <taxon>Spermatophyta</taxon>
        <taxon>Magnoliopsida</taxon>
        <taxon>eudicotyledons</taxon>
        <taxon>Gunneridae</taxon>
        <taxon>Pentapetalae</taxon>
        <taxon>asterids</taxon>
        <taxon>lamiids</taxon>
        <taxon>Lamiales</taxon>
        <taxon>Pedaliaceae</taxon>
        <taxon>Sesamum</taxon>
    </lineage>
</organism>
<protein>
    <recommendedName>
        <fullName evidence="1">Reverse transcriptase domain-containing protein</fullName>
    </recommendedName>
</protein>
<comment type="caution">
    <text evidence="2">The sequence shown here is derived from an EMBL/GenBank/DDBJ whole genome shotgun (WGS) entry which is preliminary data.</text>
</comment>
<dbReference type="InterPro" id="IPR052343">
    <property type="entry name" value="Retrotransposon-Effector_Assoc"/>
</dbReference>
<reference evidence="2" key="1">
    <citation type="submission" date="2020-06" db="EMBL/GenBank/DDBJ databases">
        <authorList>
            <person name="Li T."/>
            <person name="Hu X."/>
            <person name="Zhang T."/>
            <person name="Song X."/>
            <person name="Zhang H."/>
            <person name="Dai N."/>
            <person name="Sheng W."/>
            <person name="Hou X."/>
            <person name="Wei L."/>
        </authorList>
    </citation>
    <scope>NUCLEOTIDE SEQUENCE</scope>
    <source>
        <strain evidence="2">KEN1</strain>
        <tissue evidence="2">Leaf</tissue>
    </source>
</reference>
<dbReference type="InterPro" id="IPR043502">
    <property type="entry name" value="DNA/RNA_pol_sf"/>
</dbReference>
<sequence>MAIKSSVASYFQQLLSAELVFPEEMDMECLEDGLTDEDRRFLCDMPTLEEVREAFFSIEPESVAGSDGFGAIFYHTYWDFVSQDVFGIVTEFFWGVEMPTSFTATTISLIPKTDSPAFWSEYRLISLCNVTNKICTKLMTIRLGRVLPKVLSLSQSGFVPRRLLSDNVFLAQELIHSLESRRLETNVIFKLDMAKAYDHVSWEFLYQFLRQKGFLQCWIDLVANVVSNCWFSILVNGSMLGFFHSTQGLRQGDPLSPALFVLTADYLSRGLHRLFAAHPLMYYQTPSRVRVSHLTYADDMMIFTNICIQNMELIRNFIRAYERVSRQMINSEKSSFIVGRQVPSLQTQLVQNVMGYRLKYLPVTYLGVPLYKGNRNTCLFDPIISRLRIPYNGIIPPFGTVCVEFEMWRSRSSFGLWVMGQFPSGMIIGLIAAGQEDKIVWTRSNDWVFSTGAAWETIRVASPQRQILADIWHHSLADDISILVATIPGSNSGGCTNEAEGV</sequence>
<dbReference type="PANTHER" id="PTHR46890:SF48">
    <property type="entry name" value="RNA-DIRECTED DNA POLYMERASE"/>
    <property type="match status" value="1"/>
</dbReference>
<evidence type="ECO:0000259" key="1">
    <source>
        <dbReference type="PROSITE" id="PS50878"/>
    </source>
</evidence>
<dbReference type="AlphaFoldDB" id="A0AAW2XVC7"/>
<dbReference type="Pfam" id="PF00078">
    <property type="entry name" value="RVT_1"/>
    <property type="match status" value="1"/>
</dbReference>
<accession>A0AAW2XVC7</accession>